<dbReference type="Proteomes" id="UP001521785">
    <property type="component" value="Unassembled WGS sequence"/>
</dbReference>
<evidence type="ECO:0000256" key="4">
    <source>
        <dbReference type="ARBA" id="ARBA00022777"/>
    </source>
</evidence>
<dbReference type="InterPro" id="IPR000719">
    <property type="entry name" value="Prot_kinase_dom"/>
</dbReference>
<dbReference type="PANTHER" id="PTHR43671">
    <property type="entry name" value="SERINE/THREONINE-PROTEIN KINASE NEK"/>
    <property type="match status" value="1"/>
</dbReference>
<keyword evidence="2" id="KW-0808">Transferase</keyword>
<feature type="domain" description="Protein kinase" evidence="6">
    <location>
        <begin position="177"/>
        <end position="485"/>
    </location>
</feature>
<dbReference type="EMBL" id="JAKJXO020000016">
    <property type="protein sequence ID" value="KAL1595314.1"/>
    <property type="molecule type" value="Genomic_DNA"/>
</dbReference>
<reference evidence="7 8" key="1">
    <citation type="submission" date="2024-02" db="EMBL/GenBank/DDBJ databases">
        <title>De novo assembly and annotation of 12 fungi associated with fruit tree decline syndrome in Ontario, Canada.</title>
        <authorList>
            <person name="Sulman M."/>
            <person name="Ellouze W."/>
            <person name="Ilyukhin E."/>
        </authorList>
    </citation>
    <scope>NUCLEOTIDE SEQUENCE [LARGE SCALE GENOMIC DNA]</scope>
    <source>
        <strain evidence="7 8">M42-189</strain>
    </source>
</reference>
<keyword evidence="5" id="KW-0067">ATP-binding</keyword>
<evidence type="ECO:0000313" key="8">
    <source>
        <dbReference type="Proteomes" id="UP001521785"/>
    </source>
</evidence>
<organism evidence="7 8">
    <name type="scientific">Paraconiothyrium brasiliense</name>
    <dbReference type="NCBI Taxonomy" id="300254"/>
    <lineage>
        <taxon>Eukaryota</taxon>
        <taxon>Fungi</taxon>
        <taxon>Dikarya</taxon>
        <taxon>Ascomycota</taxon>
        <taxon>Pezizomycotina</taxon>
        <taxon>Dothideomycetes</taxon>
        <taxon>Pleosporomycetidae</taxon>
        <taxon>Pleosporales</taxon>
        <taxon>Massarineae</taxon>
        <taxon>Didymosphaeriaceae</taxon>
        <taxon>Paraconiothyrium</taxon>
    </lineage>
</organism>
<keyword evidence="8" id="KW-1185">Reference proteome</keyword>
<evidence type="ECO:0000256" key="5">
    <source>
        <dbReference type="ARBA" id="ARBA00022840"/>
    </source>
</evidence>
<evidence type="ECO:0000259" key="6">
    <source>
        <dbReference type="PROSITE" id="PS50011"/>
    </source>
</evidence>
<dbReference type="CDD" id="cd00180">
    <property type="entry name" value="PKc"/>
    <property type="match status" value="1"/>
</dbReference>
<dbReference type="InterPro" id="IPR050660">
    <property type="entry name" value="NEK_Ser/Thr_kinase"/>
</dbReference>
<evidence type="ECO:0000256" key="3">
    <source>
        <dbReference type="ARBA" id="ARBA00022741"/>
    </source>
</evidence>
<dbReference type="Gene3D" id="1.10.510.10">
    <property type="entry name" value="Transferase(Phosphotransferase) domain 1"/>
    <property type="match status" value="1"/>
</dbReference>
<comment type="caution">
    <text evidence="7">The sequence shown here is derived from an EMBL/GenBank/DDBJ whole genome shotgun (WGS) entry which is preliminary data.</text>
</comment>
<evidence type="ECO:0000256" key="1">
    <source>
        <dbReference type="ARBA" id="ARBA00012513"/>
    </source>
</evidence>
<gene>
    <name evidence="7" type="ORF">SLS60_010005</name>
</gene>
<proteinExistence type="predicted"/>
<protein>
    <recommendedName>
        <fullName evidence="1">non-specific serine/threonine protein kinase</fullName>
        <ecNumber evidence="1">2.7.11.1</ecNumber>
    </recommendedName>
</protein>
<name>A0ABR3QT34_9PLEO</name>
<dbReference type="PANTHER" id="PTHR43671:SF13">
    <property type="entry name" value="SERINE_THREONINE-PROTEIN KINASE NEK2"/>
    <property type="match status" value="1"/>
</dbReference>
<dbReference type="InterPro" id="IPR011009">
    <property type="entry name" value="Kinase-like_dom_sf"/>
</dbReference>
<evidence type="ECO:0000256" key="2">
    <source>
        <dbReference type="ARBA" id="ARBA00022679"/>
    </source>
</evidence>
<accession>A0ABR3QT34</accession>
<dbReference type="SMART" id="SM00220">
    <property type="entry name" value="S_TKc"/>
    <property type="match status" value="1"/>
</dbReference>
<evidence type="ECO:0000313" key="7">
    <source>
        <dbReference type="EMBL" id="KAL1595314.1"/>
    </source>
</evidence>
<dbReference type="Pfam" id="PF00069">
    <property type="entry name" value="Pkinase"/>
    <property type="match status" value="1"/>
</dbReference>
<sequence>MEGGNPPACLVALDYLQENEVKPVSECLPPGSTSIYIPARKISKLFEDEPHGLTLERLFLCPCYRCVQDGGSVEDRSTRFNKLREQELRGEYSLMYALLIYIHRPALIRKFQRHELKLEGTMYLRDSDFDKLGKENIFNLHVVRRKVLEKQYSFLVRILKPLSDITAISAKELLPINEDLQPKGTGTFAEVWCFAFQYDEYRSREFGEHITRFARKIFKQGMGTSAAKEWNNLQRLSKEENHPHLMVALGAYWHGNQFFILQEEAEQSLHDYLQGEGEEFESDELWKQMKGVADGLATLHKLYKGTKIAYHQDLKPANILILKRRLKIADFGLLEFKPISLDDDTGSTGIPNAHNTGYYAAPRQGKYTRDSDIWSLGCIMSELATCDIQGRDSVKSYKEARIADGSSGKDTPRFFSGQLVKDSVLKTHNLLYNYVRSEVPAGRTAMSMQFQKNFYTKDFFDLMNSMFRKMDQSTYLLEVLIEPAVPDAGRVAETIERLRSAAVPASALDDEIQNLTLQRHLLDTDVLGTSFEAQLTGFKEILNPQNRKKFPNTTLADLKQCIVNLQAKQHAERRQQGLKRLIPFLEGFQHFSEIIKGLPGATEFMSFIWVGTRLTNASDLV</sequence>
<dbReference type="PROSITE" id="PS50011">
    <property type="entry name" value="PROTEIN_KINASE_DOM"/>
    <property type="match status" value="1"/>
</dbReference>
<keyword evidence="3" id="KW-0547">Nucleotide-binding</keyword>
<keyword evidence="4" id="KW-0418">Kinase</keyword>
<dbReference type="SUPFAM" id="SSF56112">
    <property type="entry name" value="Protein kinase-like (PK-like)"/>
    <property type="match status" value="1"/>
</dbReference>
<dbReference type="EC" id="2.7.11.1" evidence="1"/>